<dbReference type="AlphaFoldDB" id="A0A9P6FV05"/>
<evidence type="ECO:0000313" key="2">
    <source>
        <dbReference type="Proteomes" id="UP000780801"/>
    </source>
</evidence>
<sequence>MSSNGTRDIMRGIIVDLTGYGMSNITSDDVSFNMNERTGNGIVDYLFDETDNYTGDNIDGIFDDMSDCIFDGMGDSMSDNMGDGVSDNMNDCTGNSMVDGIFDEMSDRIFDGISEDILDSMDGSVIDFLGARENNRVSDSIRSRNSIENQGSNSGNYVIQCDGYVLIGPDVDDDTLKNALGF</sequence>
<proteinExistence type="predicted"/>
<keyword evidence="2" id="KW-1185">Reference proteome</keyword>
<dbReference type="EMBL" id="JAABOA010001612">
    <property type="protein sequence ID" value="KAF9581210.1"/>
    <property type="molecule type" value="Genomic_DNA"/>
</dbReference>
<organism evidence="1 2">
    <name type="scientific">Lunasporangiospora selenospora</name>
    <dbReference type="NCBI Taxonomy" id="979761"/>
    <lineage>
        <taxon>Eukaryota</taxon>
        <taxon>Fungi</taxon>
        <taxon>Fungi incertae sedis</taxon>
        <taxon>Mucoromycota</taxon>
        <taxon>Mortierellomycotina</taxon>
        <taxon>Mortierellomycetes</taxon>
        <taxon>Mortierellales</taxon>
        <taxon>Mortierellaceae</taxon>
        <taxon>Lunasporangiospora</taxon>
    </lineage>
</organism>
<name>A0A9P6FV05_9FUNG</name>
<evidence type="ECO:0000313" key="1">
    <source>
        <dbReference type="EMBL" id="KAF9581210.1"/>
    </source>
</evidence>
<dbReference type="OrthoDB" id="48489at2759"/>
<dbReference type="Proteomes" id="UP000780801">
    <property type="component" value="Unassembled WGS sequence"/>
</dbReference>
<gene>
    <name evidence="1" type="ORF">BGW38_001866</name>
</gene>
<accession>A0A9P6FV05</accession>
<protein>
    <submittedName>
        <fullName evidence="1">Uncharacterized protein</fullName>
    </submittedName>
</protein>
<reference evidence="1" key="1">
    <citation type="journal article" date="2020" name="Fungal Divers.">
        <title>Resolving the Mortierellaceae phylogeny through synthesis of multi-gene phylogenetics and phylogenomics.</title>
        <authorList>
            <person name="Vandepol N."/>
            <person name="Liber J."/>
            <person name="Desiro A."/>
            <person name="Na H."/>
            <person name="Kennedy M."/>
            <person name="Barry K."/>
            <person name="Grigoriev I.V."/>
            <person name="Miller A.N."/>
            <person name="O'Donnell K."/>
            <person name="Stajich J.E."/>
            <person name="Bonito G."/>
        </authorList>
    </citation>
    <scope>NUCLEOTIDE SEQUENCE</scope>
    <source>
        <strain evidence="1">KOD1015</strain>
    </source>
</reference>
<comment type="caution">
    <text evidence="1">The sequence shown here is derived from an EMBL/GenBank/DDBJ whole genome shotgun (WGS) entry which is preliminary data.</text>
</comment>